<sequence length="282" mass="30790">MADCPEERYHIYHAEAEALSGNITLPLVQEVKPPTYVKLNERGGYLSQHVENYRLGGVVSFRSAYTQVAGNPDTKVDHGWNTLSTSVIEGLNVLDIVTADRIVAQISTDHPLVGYVPTVTFLGTRYENLRIAGHPVNLELNLDMLGAKPKDDAPYTTDPGFFQRVSAQREHIQSHQNVPSDISARYNRLPAIPNKEEPISCSLVKHAKGDFPGRSFGHAFDVPNFGKIYFATLTLKQSDFKTPTGSPRNTTITLNMIEMVMGCVGGGTLTGGGGKTNGTSYP</sequence>
<dbReference type="AlphaFoldDB" id="A0AAU7DQM4"/>
<protein>
    <submittedName>
        <fullName evidence="1">Uncharacterized protein</fullName>
    </submittedName>
</protein>
<reference evidence="1" key="1">
    <citation type="submission" date="2023-03" db="EMBL/GenBank/DDBJ databases">
        <title>Edaphobacter sp.</title>
        <authorList>
            <person name="Huber K.J."/>
            <person name="Papendorf J."/>
            <person name="Pilke C."/>
            <person name="Bunk B."/>
            <person name="Sproeer C."/>
            <person name="Pester M."/>
        </authorList>
    </citation>
    <scope>NUCLEOTIDE SEQUENCE</scope>
    <source>
        <strain evidence="1">DSM 110680</strain>
    </source>
</reference>
<accession>A0AAU7DQM4</accession>
<proteinExistence type="predicted"/>
<organism evidence="1">
    <name type="scientific">Telmatobacter sp. DSM 110680</name>
    <dbReference type="NCBI Taxonomy" id="3036704"/>
    <lineage>
        <taxon>Bacteria</taxon>
        <taxon>Pseudomonadati</taxon>
        <taxon>Acidobacteriota</taxon>
        <taxon>Terriglobia</taxon>
        <taxon>Terriglobales</taxon>
        <taxon>Acidobacteriaceae</taxon>
        <taxon>Telmatobacter</taxon>
    </lineage>
</organism>
<dbReference type="RefSeq" id="WP_348264809.1">
    <property type="nucleotide sequence ID" value="NZ_CP121196.1"/>
</dbReference>
<gene>
    <name evidence="1" type="ORF">P8935_09785</name>
</gene>
<name>A0AAU7DQM4_9BACT</name>
<dbReference type="EMBL" id="CP121196">
    <property type="protein sequence ID" value="XBH19590.1"/>
    <property type="molecule type" value="Genomic_DNA"/>
</dbReference>
<evidence type="ECO:0000313" key="1">
    <source>
        <dbReference type="EMBL" id="XBH19590.1"/>
    </source>
</evidence>